<reference evidence="2" key="1">
    <citation type="submission" date="2021-02" db="EMBL/GenBank/DDBJ databases">
        <authorList>
            <person name="Nowell W R."/>
        </authorList>
    </citation>
    <scope>NUCLEOTIDE SEQUENCE</scope>
</reference>
<feature type="transmembrane region" description="Helical" evidence="1">
    <location>
        <begin position="171"/>
        <end position="192"/>
    </location>
</feature>
<evidence type="ECO:0000313" key="4">
    <source>
        <dbReference type="Proteomes" id="UP000663829"/>
    </source>
</evidence>
<organism evidence="2 4">
    <name type="scientific">Didymodactylos carnosus</name>
    <dbReference type="NCBI Taxonomy" id="1234261"/>
    <lineage>
        <taxon>Eukaryota</taxon>
        <taxon>Metazoa</taxon>
        <taxon>Spiralia</taxon>
        <taxon>Gnathifera</taxon>
        <taxon>Rotifera</taxon>
        <taxon>Eurotatoria</taxon>
        <taxon>Bdelloidea</taxon>
        <taxon>Philodinida</taxon>
        <taxon>Philodinidae</taxon>
        <taxon>Didymodactylos</taxon>
    </lineage>
</organism>
<protein>
    <submittedName>
        <fullName evidence="2">Uncharacterized protein</fullName>
    </submittedName>
</protein>
<comment type="caution">
    <text evidence="2">The sequence shown here is derived from an EMBL/GenBank/DDBJ whole genome shotgun (WGS) entry which is preliminary data.</text>
</comment>
<dbReference type="OrthoDB" id="10112153at2759"/>
<keyword evidence="1" id="KW-0472">Membrane</keyword>
<name>A0A814TJU0_9BILA</name>
<dbReference type="AlphaFoldDB" id="A0A814TJU0"/>
<keyword evidence="1" id="KW-1133">Transmembrane helix</keyword>
<evidence type="ECO:0000256" key="1">
    <source>
        <dbReference type="SAM" id="Phobius"/>
    </source>
</evidence>
<keyword evidence="1" id="KW-0812">Transmembrane</keyword>
<dbReference type="Proteomes" id="UP000681722">
    <property type="component" value="Unassembled WGS sequence"/>
</dbReference>
<keyword evidence="4" id="KW-1185">Reference proteome</keyword>
<evidence type="ECO:0000313" key="2">
    <source>
        <dbReference type="EMBL" id="CAF1162319.1"/>
    </source>
</evidence>
<dbReference type="EMBL" id="CAJNOQ010007254">
    <property type="protein sequence ID" value="CAF1162319.1"/>
    <property type="molecule type" value="Genomic_DNA"/>
</dbReference>
<evidence type="ECO:0000313" key="3">
    <source>
        <dbReference type="EMBL" id="CAF3925879.1"/>
    </source>
</evidence>
<accession>A0A814TJU0</accession>
<sequence length="225" mass="25330">MDTHDADKYLSDLYTNSKGEAALEVGVDPGLPVNEYIQIPRGMMKKWCGKIDTISCKTYNLSDTDDHLWIHAIRFWRVLAGMVVSSKNHEYTFVANPPTIAPNAHEFVNFALKYHGNAWTTAAACTPSWRRSNHVAGAEIAVSFPKRWLQGEGYWKTGGDKTFRNERRKMLATTFYIATHAIPVHSVLALMVPLDPAHWVHLDPSSGCIWDWEMGASTVPMVPRT</sequence>
<dbReference type="Proteomes" id="UP000663829">
    <property type="component" value="Unassembled WGS sequence"/>
</dbReference>
<gene>
    <name evidence="2" type="ORF">GPM918_LOCUS21742</name>
    <name evidence="3" type="ORF">SRO942_LOCUS21740</name>
</gene>
<dbReference type="EMBL" id="CAJOBC010007254">
    <property type="protein sequence ID" value="CAF3925879.1"/>
    <property type="molecule type" value="Genomic_DNA"/>
</dbReference>
<proteinExistence type="predicted"/>